<reference evidence="3" key="1">
    <citation type="submission" date="2016-11" db="EMBL/GenBank/DDBJ databases">
        <authorList>
            <person name="Shukria A."/>
            <person name="Stevens D.C."/>
        </authorList>
    </citation>
    <scope>NUCLEOTIDE SEQUENCE [LARGE SCALE GENOMIC DNA]</scope>
    <source>
        <strain evidence="3">Cbfe23</strain>
    </source>
</reference>
<keyword evidence="3" id="KW-1185">Reference proteome</keyword>
<proteinExistence type="predicted"/>
<dbReference type="EMBL" id="MPIN01000012">
    <property type="protein sequence ID" value="OJH35936.1"/>
    <property type="molecule type" value="Genomic_DNA"/>
</dbReference>
<dbReference type="InterPro" id="IPR003776">
    <property type="entry name" value="YcaO-like_dom"/>
</dbReference>
<dbReference type="PANTHER" id="PTHR37809:SF1">
    <property type="entry name" value="RIBOSOMAL PROTEIN S12 METHYLTHIOTRANSFERASE ACCESSORY FACTOR YCAO"/>
    <property type="match status" value="1"/>
</dbReference>
<dbReference type="Proteomes" id="UP000182229">
    <property type="component" value="Unassembled WGS sequence"/>
</dbReference>
<name>A0A1L9B139_9BACT</name>
<comment type="caution">
    <text evidence="2">The sequence shown here is derived from an EMBL/GenBank/DDBJ whole genome shotgun (WGS) entry which is preliminary data.</text>
</comment>
<evidence type="ECO:0000313" key="2">
    <source>
        <dbReference type="EMBL" id="OJH35936.1"/>
    </source>
</evidence>
<dbReference type="Gene3D" id="3.30.1330.230">
    <property type="match status" value="1"/>
</dbReference>
<protein>
    <recommendedName>
        <fullName evidence="1">YcaO domain-containing protein</fullName>
    </recommendedName>
</protein>
<organism evidence="2 3">
    <name type="scientific">Cystobacter ferrugineus</name>
    <dbReference type="NCBI Taxonomy" id="83449"/>
    <lineage>
        <taxon>Bacteria</taxon>
        <taxon>Pseudomonadati</taxon>
        <taxon>Myxococcota</taxon>
        <taxon>Myxococcia</taxon>
        <taxon>Myxococcales</taxon>
        <taxon>Cystobacterineae</taxon>
        <taxon>Archangiaceae</taxon>
        <taxon>Cystobacter</taxon>
    </lineage>
</organism>
<dbReference type="RefSeq" id="WP_071902966.1">
    <property type="nucleotide sequence ID" value="NZ_MPIN01000012.1"/>
</dbReference>
<gene>
    <name evidence="2" type="ORF">BON30_35580</name>
</gene>
<dbReference type="PANTHER" id="PTHR37809">
    <property type="entry name" value="RIBOSOMAL PROTEIN S12 METHYLTHIOTRANSFERASE ACCESSORY FACTOR YCAO"/>
    <property type="match status" value="1"/>
</dbReference>
<sequence>MATGLGQAEVFRPFAAAPEVVFARAASRSPLFAANSSAGGEQVVVGSAVGLGDEDVALRARSELRERVSNILAGRRAEARPEIIASYLELCRAGRAAVDPSLLSSRGAVEADALRGARRLWVWGEALVTRTPTLVPAGAVFLHHRPPPGCSGSPRTGSTGVSAHTSWGAAVRHGLLEVLERDLFWRSWYGTGARTSRLDPALEPAALRRTRASLGWELVALRIEGPGSTACVVACVFTPGGGGQSFGARAFVDEGEATRAWALERATHEALMVRWSLDTPSARLAWQRMDARGDASPPVDALEHALAAFHRRGHQDCLRYWLDRTPAGLPPARPPGAGTLTPREVMPEERWLAALLAEHTGQEPVAVDTTVPQVCSGEAVVVRIVAPGAYQMPGNEAHACVPLPPPGIQRPPHPLG</sequence>
<evidence type="ECO:0000259" key="1">
    <source>
        <dbReference type="PROSITE" id="PS51664"/>
    </source>
</evidence>
<dbReference type="AlphaFoldDB" id="A0A1L9B139"/>
<evidence type="ECO:0000313" key="3">
    <source>
        <dbReference type="Proteomes" id="UP000182229"/>
    </source>
</evidence>
<accession>A0A1L9B139</accession>
<feature type="domain" description="YcaO" evidence="1">
    <location>
        <begin position="48"/>
        <end position="416"/>
    </location>
</feature>
<dbReference type="STRING" id="83449.BON30_35580"/>
<dbReference type="PROSITE" id="PS51664">
    <property type="entry name" value="YCAO"/>
    <property type="match status" value="1"/>
</dbReference>
<dbReference type="Pfam" id="PF02624">
    <property type="entry name" value="YcaO"/>
    <property type="match status" value="1"/>
</dbReference>
<reference evidence="2 3" key="2">
    <citation type="submission" date="2016-12" db="EMBL/GenBank/DDBJ databases">
        <title>Draft Genome Sequence of Cystobacter ferrugineus Strain Cbfe23.</title>
        <authorList>
            <person name="Akbar S."/>
            <person name="Dowd S.E."/>
            <person name="Stevens D.C."/>
        </authorList>
    </citation>
    <scope>NUCLEOTIDE SEQUENCE [LARGE SCALE GENOMIC DNA]</scope>
    <source>
        <strain evidence="2 3">Cbfe23</strain>
    </source>
</reference>